<dbReference type="SUPFAM" id="SSF55486">
    <property type="entry name" value="Metalloproteases ('zincins'), catalytic domain"/>
    <property type="match status" value="1"/>
</dbReference>
<gene>
    <name evidence="3" type="ORF">PROFUN_06850</name>
</gene>
<proteinExistence type="predicted"/>
<comment type="caution">
    <text evidence="3">The sequence shown here is derived from an EMBL/GenBank/DDBJ whole genome shotgun (WGS) entry which is preliminary data.</text>
</comment>
<dbReference type="EMBL" id="MDYQ01000044">
    <property type="protein sequence ID" value="PRP85481.1"/>
    <property type="molecule type" value="Genomic_DNA"/>
</dbReference>
<evidence type="ECO:0000259" key="2">
    <source>
        <dbReference type="Pfam" id="PF14200"/>
    </source>
</evidence>
<evidence type="ECO:0000313" key="4">
    <source>
        <dbReference type="Proteomes" id="UP000241769"/>
    </source>
</evidence>
<organism evidence="3 4">
    <name type="scientific">Planoprotostelium fungivorum</name>
    <dbReference type="NCBI Taxonomy" id="1890364"/>
    <lineage>
        <taxon>Eukaryota</taxon>
        <taxon>Amoebozoa</taxon>
        <taxon>Evosea</taxon>
        <taxon>Variosea</taxon>
        <taxon>Cavosteliida</taxon>
        <taxon>Cavosteliaceae</taxon>
        <taxon>Planoprotostelium</taxon>
    </lineage>
</organism>
<dbReference type="CDD" id="cd00161">
    <property type="entry name" value="beta-trefoil_Ricin-like"/>
    <property type="match status" value="2"/>
</dbReference>
<sequence>MTMTISTETTQYYITSKSNRSLGVNGLNIATDSKLTRKWHIVTAGESPVWYKNERNGQINQQWSLISVGQGERKSSIQGLKVDVGYHKIVNRANRLVLEDSACSNSTLEGVQFATDSGSDCQKAYVGKAGSTNHCTQDKDIYQVITNKRNLDVIFSAETTNNWSQVQYVICPLEEGSSFSVLVLLITIEHFPPADMRSSMLRLLFLFVCIILAHAAVDLQQKKTIWGDLSHLKIPSVSPPPPTYTYRPLTDQSTCEEYDACSSSSSAADNGFPVDSVYKVLYADGISVFFCLCQKHGMNLTVLADRYAYVRFSSQLLSSKQVPVSIRSAVRKVTSKPSEQDGGKGVAYAVSGSITFMGDWPTNTMVHEGGHCLDAAYDITSSPAWDTALQQDICVTNGYAQSSYAESFAESCIVWTFFARNNSKEDIYTKGQLSCWNNQRLITQAALAYLYKPAPIDPSTLYYITSKSNRSLGVNSFNIATDPQLTRRWHIVTGGYDYVLICDEVDKICIDAFGRTKVGEDPVYYVYERNGQTNQQWSLISVGQGERKSSIQGLKVDVGYHKIVNRANRLVLEDSACSNSTLEGVQFATDSGSDCQKWKLHTEIAEDSSSSSITSASTSTTSASSTSTEDEITVSASTQTNGTRSTAETGGKTEPIATSGDASATAAHWIIMALLFFMS</sequence>
<accession>A0A2P6NNE9</accession>
<dbReference type="Pfam" id="PF14200">
    <property type="entry name" value="RicinB_lectin_2"/>
    <property type="match status" value="1"/>
</dbReference>
<evidence type="ECO:0000256" key="1">
    <source>
        <dbReference type="SAM" id="MobiDB-lite"/>
    </source>
</evidence>
<reference evidence="3 4" key="1">
    <citation type="journal article" date="2018" name="Genome Biol. Evol.">
        <title>Multiple Roots of Fruiting Body Formation in Amoebozoa.</title>
        <authorList>
            <person name="Hillmann F."/>
            <person name="Forbes G."/>
            <person name="Novohradska S."/>
            <person name="Ferling I."/>
            <person name="Riege K."/>
            <person name="Groth M."/>
            <person name="Westermann M."/>
            <person name="Marz M."/>
            <person name="Spaller T."/>
            <person name="Winckler T."/>
            <person name="Schaap P."/>
            <person name="Glockner G."/>
        </authorList>
    </citation>
    <scope>NUCLEOTIDE SEQUENCE [LARGE SCALE GENOMIC DNA]</scope>
    <source>
        <strain evidence="3 4">Jena</strain>
    </source>
</reference>
<evidence type="ECO:0000313" key="3">
    <source>
        <dbReference type="EMBL" id="PRP85481.1"/>
    </source>
</evidence>
<dbReference type="Gene3D" id="2.80.10.50">
    <property type="match status" value="1"/>
</dbReference>
<protein>
    <recommendedName>
        <fullName evidence="2">Ricin B lectin domain-containing protein</fullName>
    </recommendedName>
</protein>
<feature type="domain" description="Ricin B lectin" evidence="2">
    <location>
        <begin position="533"/>
        <end position="619"/>
    </location>
</feature>
<dbReference type="InterPro" id="IPR000772">
    <property type="entry name" value="Ricin_B_lectin"/>
</dbReference>
<feature type="region of interest" description="Disordered" evidence="1">
    <location>
        <begin position="609"/>
        <end position="659"/>
    </location>
</feature>
<dbReference type="OrthoDB" id="2142213at2759"/>
<dbReference type="AlphaFoldDB" id="A0A2P6NNE9"/>
<feature type="compositionally biased region" description="Polar residues" evidence="1">
    <location>
        <begin position="634"/>
        <end position="648"/>
    </location>
</feature>
<name>A0A2P6NNE9_9EUKA</name>
<keyword evidence="4" id="KW-1185">Reference proteome</keyword>
<feature type="compositionally biased region" description="Low complexity" evidence="1">
    <location>
        <begin position="609"/>
        <end position="627"/>
    </location>
</feature>
<dbReference type="Proteomes" id="UP000241769">
    <property type="component" value="Unassembled WGS sequence"/>
</dbReference>
<dbReference type="InterPro" id="IPR035992">
    <property type="entry name" value="Ricin_B-like_lectins"/>
</dbReference>
<dbReference type="SUPFAM" id="SSF50370">
    <property type="entry name" value="Ricin B-like lectins"/>
    <property type="match status" value="1"/>
</dbReference>
<dbReference type="InParanoid" id="A0A2P6NNE9"/>